<reference evidence="3" key="1">
    <citation type="submission" date="2018-06" db="EMBL/GenBank/DDBJ databases">
        <authorList>
            <person name="Zhirakovskaya E."/>
        </authorList>
    </citation>
    <scope>NUCLEOTIDE SEQUENCE</scope>
</reference>
<organism evidence="3">
    <name type="scientific">hydrothermal vent metagenome</name>
    <dbReference type="NCBI Taxonomy" id="652676"/>
    <lineage>
        <taxon>unclassified sequences</taxon>
        <taxon>metagenomes</taxon>
        <taxon>ecological metagenomes</taxon>
    </lineage>
</organism>
<dbReference type="PANTHER" id="PTHR11635:SF152">
    <property type="entry name" value="CAMP-DEPENDENT PROTEIN KINASE TYPE I REGULATORY SUBUNIT-RELATED"/>
    <property type="match status" value="1"/>
</dbReference>
<accession>A0A3B0X4D1</accession>
<dbReference type="SUPFAM" id="SSF51206">
    <property type="entry name" value="cAMP-binding domain-like"/>
    <property type="match status" value="2"/>
</dbReference>
<dbReference type="InterPro" id="IPR001763">
    <property type="entry name" value="Rhodanese-like_dom"/>
</dbReference>
<dbReference type="Gene3D" id="3.40.250.10">
    <property type="entry name" value="Rhodanese-like domain"/>
    <property type="match status" value="1"/>
</dbReference>
<feature type="domain" description="Rhodanese" evidence="2">
    <location>
        <begin position="267"/>
        <end position="349"/>
    </location>
</feature>
<evidence type="ECO:0000313" key="3">
    <source>
        <dbReference type="EMBL" id="VAW59460.1"/>
    </source>
</evidence>
<gene>
    <name evidence="3" type="ORF">MNBD_GAMMA08-3184</name>
</gene>
<dbReference type="EMBL" id="UOFH01000082">
    <property type="protein sequence ID" value="VAW59460.1"/>
    <property type="molecule type" value="Genomic_DNA"/>
</dbReference>
<dbReference type="SMART" id="SM00100">
    <property type="entry name" value="cNMP"/>
    <property type="match status" value="2"/>
</dbReference>
<dbReference type="InterPro" id="IPR036873">
    <property type="entry name" value="Rhodanese-like_dom_sf"/>
</dbReference>
<dbReference type="PROSITE" id="PS50042">
    <property type="entry name" value="CNMP_BINDING_3"/>
    <property type="match status" value="2"/>
</dbReference>
<dbReference type="InterPro" id="IPR000595">
    <property type="entry name" value="cNMP-bd_dom"/>
</dbReference>
<dbReference type="Pfam" id="PF00027">
    <property type="entry name" value="cNMP_binding"/>
    <property type="match status" value="2"/>
</dbReference>
<name>A0A3B0X4D1_9ZZZZ</name>
<dbReference type="GO" id="GO:0005952">
    <property type="term" value="C:cAMP-dependent protein kinase complex"/>
    <property type="evidence" value="ECO:0007669"/>
    <property type="project" value="InterPro"/>
</dbReference>
<proteinExistence type="predicted"/>
<sequence>MSDQINVELLARYQPLNALNPEHLQEILKQLKLITVPANKTLFEKGSTENFQYFLVKGELNLLGDSGVLKTIKSDSNDGLNAIAHILPRTVTAQAKTDCTLFKIDGDLIDVMLTWDQTGSYQVTELGVGGAAGDDDWMSRILQTEAFHRIPPANIQAIFLRMQSVPVKAGDKIVLQDGEGDYFYIIKKGRALVARTIPNQPKAVKLAELKEGDSFGEEALISNAKRNASVTMLADGMLSRLSKTDFLKLLNEPLLDWVDYNEAQKLVDSGAQWLDVRLPAEHKANSIMGDTHIPLIFLRMKINSLDSHKKYIVYCDTGRRSSAASYLLNERGFTSYILKEGIRAAPQDKRTHE</sequence>
<dbReference type="PANTHER" id="PTHR11635">
    <property type="entry name" value="CAMP-DEPENDENT PROTEIN KINASE REGULATORY CHAIN"/>
    <property type="match status" value="1"/>
</dbReference>
<dbReference type="GO" id="GO:0005829">
    <property type="term" value="C:cytosol"/>
    <property type="evidence" value="ECO:0007669"/>
    <property type="project" value="TreeGrafter"/>
</dbReference>
<dbReference type="GO" id="GO:0034236">
    <property type="term" value="F:protein kinase A catalytic subunit binding"/>
    <property type="evidence" value="ECO:0007669"/>
    <property type="project" value="TreeGrafter"/>
</dbReference>
<dbReference type="GO" id="GO:0030552">
    <property type="term" value="F:cAMP binding"/>
    <property type="evidence" value="ECO:0007669"/>
    <property type="project" value="TreeGrafter"/>
</dbReference>
<dbReference type="CDD" id="cd00158">
    <property type="entry name" value="RHOD"/>
    <property type="match status" value="1"/>
</dbReference>
<dbReference type="GO" id="GO:0004862">
    <property type="term" value="F:cAMP-dependent protein kinase inhibitor activity"/>
    <property type="evidence" value="ECO:0007669"/>
    <property type="project" value="TreeGrafter"/>
</dbReference>
<dbReference type="InterPro" id="IPR018490">
    <property type="entry name" value="cNMP-bd_dom_sf"/>
</dbReference>
<dbReference type="Gene3D" id="2.60.120.10">
    <property type="entry name" value="Jelly Rolls"/>
    <property type="match status" value="2"/>
</dbReference>
<dbReference type="InterPro" id="IPR014710">
    <property type="entry name" value="RmlC-like_jellyroll"/>
</dbReference>
<dbReference type="Pfam" id="PF00581">
    <property type="entry name" value="Rhodanese"/>
    <property type="match status" value="1"/>
</dbReference>
<feature type="domain" description="Cyclic nucleotide-binding" evidence="1">
    <location>
        <begin position="15"/>
        <end position="113"/>
    </location>
</feature>
<evidence type="ECO:0008006" key="4">
    <source>
        <dbReference type="Google" id="ProtNLM"/>
    </source>
</evidence>
<dbReference type="SMART" id="SM00450">
    <property type="entry name" value="RHOD"/>
    <property type="match status" value="1"/>
</dbReference>
<dbReference type="CDD" id="cd00038">
    <property type="entry name" value="CAP_ED"/>
    <property type="match status" value="2"/>
</dbReference>
<feature type="domain" description="Cyclic nucleotide-binding" evidence="1">
    <location>
        <begin position="146"/>
        <end position="250"/>
    </location>
</feature>
<dbReference type="InterPro" id="IPR050503">
    <property type="entry name" value="cAMP-dep_PK_reg_su-like"/>
</dbReference>
<dbReference type="PROSITE" id="PS50206">
    <property type="entry name" value="RHODANESE_3"/>
    <property type="match status" value="1"/>
</dbReference>
<evidence type="ECO:0000259" key="1">
    <source>
        <dbReference type="PROSITE" id="PS50042"/>
    </source>
</evidence>
<dbReference type="AlphaFoldDB" id="A0A3B0X4D1"/>
<dbReference type="SUPFAM" id="SSF52821">
    <property type="entry name" value="Rhodanese/Cell cycle control phosphatase"/>
    <property type="match status" value="1"/>
</dbReference>
<evidence type="ECO:0000259" key="2">
    <source>
        <dbReference type="PROSITE" id="PS50206"/>
    </source>
</evidence>
<protein>
    <recommendedName>
        <fullName evidence="4">Cyclic nucleotide-binding protein</fullName>
    </recommendedName>
</protein>